<keyword evidence="2" id="KW-1185">Reference proteome</keyword>
<protein>
    <submittedName>
        <fullName evidence="1">Uncharacterized protein</fullName>
    </submittedName>
</protein>
<dbReference type="AlphaFoldDB" id="A0A512NPC9"/>
<proteinExistence type="predicted"/>
<evidence type="ECO:0000313" key="1">
    <source>
        <dbReference type="EMBL" id="GEP60805.1"/>
    </source>
</evidence>
<accession>A0A512NPC9</accession>
<sequence length="78" mass="8389">MVLIFASHKGLNGAKLFGVEHRCKQCWQPVGPLKLAEAYGLPRASRYLAEFLIWLSRSAKAAFLLACSSVASVNAPGA</sequence>
<dbReference type="EMBL" id="BKAJ01000183">
    <property type="protein sequence ID" value="GEP60805.1"/>
    <property type="molecule type" value="Genomic_DNA"/>
</dbReference>
<evidence type="ECO:0000313" key="2">
    <source>
        <dbReference type="Proteomes" id="UP000321058"/>
    </source>
</evidence>
<comment type="caution">
    <text evidence="1">The sequence shown here is derived from an EMBL/GenBank/DDBJ whole genome shotgun (WGS) entry which is preliminary data.</text>
</comment>
<reference evidence="1 2" key="1">
    <citation type="submission" date="2019-07" db="EMBL/GenBank/DDBJ databases">
        <title>Whole genome shotgun sequence of Reyranella soli NBRC 108950.</title>
        <authorList>
            <person name="Hosoyama A."/>
            <person name="Uohara A."/>
            <person name="Ohji S."/>
            <person name="Ichikawa N."/>
        </authorList>
    </citation>
    <scope>NUCLEOTIDE SEQUENCE [LARGE SCALE GENOMIC DNA]</scope>
    <source>
        <strain evidence="1 2">NBRC 108950</strain>
    </source>
</reference>
<dbReference type="Proteomes" id="UP000321058">
    <property type="component" value="Unassembled WGS sequence"/>
</dbReference>
<gene>
    <name evidence="1" type="ORF">RSO01_79710</name>
</gene>
<name>A0A512NPC9_9HYPH</name>
<organism evidence="1 2">
    <name type="scientific">Reyranella soli</name>
    <dbReference type="NCBI Taxonomy" id="1230389"/>
    <lineage>
        <taxon>Bacteria</taxon>
        <taxon>Pseudomonadati</taxon>
        <taxon>Pseudomonadota</taxon>
        <taxon>Alphaproteobacteria</taxon>
        <taxon>Hyphomicrobiales</taxon>
        <taxon>Reyranellaceae</taxon>
        <taxon>Reyranella</taxon>
    </lineage>
</organism>